<dbReference type="AlphaFoldDB" id="A0A7K0DLU0"/>
<evidence type="ECO:0000313" key="2">
    <source>
        <dbReference type="Proteomes" id="UP000431401"/>
    </source>
</evidence>
<proteinExistence type="predicted"/>
<dbReference type="RefSeq" id="WP_227837494.1">
    <property type="nucleotide sequence ID" value="NZ_WEGI01000004.1"/>
</dbReference>
<reference evidence="1 2" key="1">
    <citation type="submission" date="2019-10" db="EMBL/GenBank/DDBJ databases">
        <title>Nocardia macrotermitis sp. nov. and Nocardia aurantia sp. nov., isolated from the gut of fungus growing-termite Macrotermes natalensis.</title>
        <authorList>
            <person name="Benndorf R."/>
            <person name="Schwitalla J."/>
            <person name="Martin K."/>
            <person name="De Beer W."/>
            <person name="Kaster A.-K."/>
            <person name="Vollmers J."/>
            <person name="Poulsen M."/>
            <person name="Beemelmanns C."/>
        </authorList>
    </citation>
    <scope>NUCLEOTIDE SEQUENCE [LARGE SCALE GENOMIC DNA]</scope>
    <source>
        <strain evidence="1 2">RB56</strain>
    </source>
</reference>
<evidence type="ECO:0008006" key="3">
    <source>
        <dbReference type="Google" id="ProtNLM"/>
    </source>
</evidence>
<sequence>MTRELRDAAEHTLRAWNRYEIERDAQPVIDYDCFPSTSEVPAVESRLEALQRLSALKSEADAAGDASLATRIDADIAYCAALLGQREPLQQYVLRTQGCEPKGWSQEYLQQHLERAQQCLDVLGVGWGPKTMTDLMEAEGTLDAADSADAIREAAADLEPAVRVATKSVASYDLSIESVDIDAYWSYWLDGAGQKVRLRINLRNSRFTRVAARQFALHEILGHALQFATIAARCASEDVPWIRLCSVHSPSQVLFEGLAQAMPLIVTPDDENLVARVRLDHYHQLVRGQLHLALAAGEPILDLAEQARRSVPYWTDSQIADLLTDRGANVLLRSYLWSYSAGIDWFVRLADTTGAPVSKVLHAAYQAPHTPDELMAYWPSGPVIGAE</sequence>
<gene>
    <name evidence="1" type="ORF">NRB56_23030</name>
</gene>
<organism evidence="1 2">
    <name type="scientific">Nocardia aurantia</name>
    <dbReference type="NCBI Taxonomy" id="2585199"/>
    <lineage>
        <taxon>Bacteria</taxon>
        <taxon>Bacillati</taxon>
        <taxon>Actinomycetota</taxon>
        <taxon>Actinomycetes</taxon>
        <taxon>Mycobacteriales</taxon>
        <taxon>Nocardiaceae</taxon>
        <taxon>Nocardia</taxon>
    </lineage>
</organism>
<protein>
    <recommendedName>
        <fullName evidence="3">DUF885 domain-containing protein</fullName>
    </recommendedName>
</protein>
<evidence type="ECO:0000313" key="1">
    <source>
        <dbReference type="EMBL" id="MQY26730.1"/>
    </source>
</evidence>
<name>A0A7K0DLU0_9NOCA</name>
<dbReference type="Proteomes" id="UP000431401">
    <property type="component" value="Unassembled WGS sequence"/>
</dbReference>
<accession>A0A7K0DLU0</accession>
<comment type="caution">
    <text evidence="1">The sequence shown here is derived from an EMBL/GenBank/DDBJ whole genome shotgun (WGS) entry which is preliminary data.</text>
</comment>
<keyword evidence="2" id="KW-1185">Reference proteome</keyword>
<dbReference type="EMBL" id="WEGI01000004">
    <property type="protein sequence ID" value="MQY26730.1"/>
    <property type="molecule type" value="Genomic_DNA"/>
</dbReference>